<sequence length="500" mass="53158">MAELSLQLGIVVGYLVLALGIGLVAYRVTENVAEDYYLANRSIGTLVLLFTTFATLLSAFTFFGGPNLAYARGPEWILVMGVMDGVLFAILWYLIGYKQWLIGQQEGYVTLSEMLGDRFGSTRLRGLVAGISLFWLFPYVMLQQMGAGEALTGLTGGAIPYWAGAALITAFMILYVVIAGMRGVAWTDTIQGLFMLSVVWIALGWVLSAVGGPSGATAALESSNPEFLALGSDFYTPAYIISTAVVIAFGVTMFPQINQRFFVAGSDRVLKRSFVLWPALVLLLFVPTFLLGTWAAGLGIEVPEGANVLPVLLSEYTPAWFAALVIAGALAAMMSSSDSMLLSGSSYFIRDLYRPFVDPTLSESREAWLARGGVAAFATATFVASLSRPGTLIEVGNTAFGGFAQLTLPVMVALYWQGTTRNGILAGIVGSQLLYLSHVFVPAVPVDLAGTTVSLFARTYGGWDVALAAMALGALLTVGVSLLTTPAGDEDDSRFVVGAD</sequence>
<comment type="subcellular location">
    <subcellularLocation>
        <location evidence="1">Cell membrane</location>
        <topology evidence="1">Multi-pass membrane protein</topology>
    </subcellularLocation>
</comment>
<feature type="transmembrane region" description="Helical" evidence="13">
    <location>
        <begin position="368"/>
        <end position="386"/>
    </location>
</feature>
<evidence type="ECO:0000256" key="5">
    <source>
        <dbReference type="ARBA" id="ARBA00022692"/>
    </source>
</evidence>
<dbReference type="RefSeq" id="WP_256396582.1">
    <property type="nucleotide sequence ID" value="NZ_JANHDJ010000004.1"/>
</dbReference>
<evidence type="ECO:0000256" key="8">
    <source>
        <dbReference type="ARBA" id="ARBA00023053"/>
    </source>
</evidence>
<organism evidence="14 15">
    <name type="scientific">Halohasta litorea</name>
    <dbReference type="NCBI Taxonomy" id="869891"/>
    <lineage>
        <taxon>Archaea</taxon>
        <taxon>Methanobacteriati</taxon>
        <taxon>Methanobacteriota</taxon>
        <taxon>Stenosarchaea group</taxon>
        <taxon>Halobacteria</taxon>
        <taxon>Halobacteriales</taxon>
        <taxon>Haloferacaceae</taxon>
        <taxon>Halohasta</taxon>
    </lineage>
</organism>
<evidence type="ECO:0000256" key="13">
    <source>
        <dbReference type="SAM" id="Phobius"/>
    </source>
</evidence>
<keyword evidence="10 13" id="KW-0472">Membrane</keyword>
<dbReference type="GO" id="GO:0005886">
    <property type="term" value="C:plasma membrane"/>
    <property type="evidence" value="ECO:0007669"/>
    <property type="project" value="UniProtKB-SubCell"/>
</dbReference>
<feature type="transmembrane region" description="Helical" evidence="13">
    <location>
        <begin position="423"/>
        <end position="445"/>
    </location>
</feature>
<feature type="transmembrane region" description="Helical" evidence="13">
    <location>
        <begin position="161"/>
        <end position="181"/>
    </location>
</feature>
<feature type="transmembrane region" description="Helical" evidence="13">
    <location>
        <begin position="193"/>
        <end position="214"/>
    </location>
</feature>
<keyword evidence="8" id="KW-0915">Sodium</keyword>
<dbReference type="GO" id="GO:0015293">
    <property type="term" value="F:symporter activity"/>
    <property type="evidence" value="ECO:0007669"/>
    <property type="project" value="UniProtKB-KW"/>
</dbReference>
<dbReference type="PANTHER" id="PTHR48086:SF3">
    <property type="entry name" value="SODIUM_PROLINE SYMPORTER"/>
    <property type="match status" value="1"/>
</dbReference>
<dbReference type="InterPro" id="IPR050277">
    <property type="entry name" value="Sodium:Solute_Symporter"/>
</dbReference>
<evidence type="ECO:0000256" key="9">
    <source>
        <dbReference type="ARBA" id="ARBA00023065"/>
    </source>
</evidence>
<feature type="transmembrane region" description="Helical" evidence="13">
    <location>
        <begin position="275"/>
        <end position="300"/>
    </location>
</feature>
<dbReference type="Gene3D" id="1.20.1730.10">
    <property type="entry name" value="Sodium/glucose cotransporter"/>
    <property type="match status" value="1"/>
</dbReference>
<dbReference type="PROSITE" id="PS50283">
    <property type="entry name" value="NA_SOLUT_SYMP_3"/>
    <property type="match status" value="1"/>
</dbReference>
<keyword evidence="11" id="KW-0739">Sodium transport</keyword>
<keyword evidence="7 13" id="KW-1133">Transmembrane helix</keyword>
<evidence type="ECO:0000256" key="12">
    <source>
        <dbReference type="RuleBase" id="RU362091"/>
    </source>
</evidence>
<dbReference type="PANTHER" id="PTHR48086">
    <property type="entry name" value="SODIUM/PROLINE SYMPORTER-RELATED"/>
    <property type="match status" value="1"/>
</dbReference>
<dbReference type="Proteomes" id="UP001597052">
    <property type="component" value="Unassembled WGS sequence"/>
</dbReference>
<feature type="transmembrane region" description="Helical" evidence="13">
    <location>
        <begin position="76"/>
        <end position="95"/>
    </location>
</feature>
<dbReference type="EMBL" id="JBHUDM010000004">
    <property type="protein sequence ID" value="MFD1642888.1"/>
    <property type="molecule type" value="Genomic_DNA"/>
</dbReference>
<evidence type="ECO:0000256" key="7">
    <source>
        <dbReference type="ARBA" id="ARBA00022989"/>
    </source>
</evidence>
<keyword evidence="6" id="KW-0769">Symport</keyword>
<keyword evidence="3" id="KW-0813">Transport</keyword>
<feature type="transmembrane region" description="Helical" evidence="13">
    <location>
        <begin position="234"/>
        <end position="254"/>
    </location>
</feature>
<feature type="transmembrane region" description="Helical" evidence="13">
    <location>
        <begin position="398"/>
        <end position="416"/>
    </location>
</feature>
<comment type="similarity">
    <text evidence="2 12">Belongs to the sodium:solute symporter (SSF) (TC 2.A.21) family.</text>
</comment>
<evidence type="ECO:0000256" key="10">
    <source>
        <dbReference type="ARBA" id="ARBA00023136"/>
    </source>
</evidence>
<keyword evidence="9" id="KW-0406">Ion transport</keyword>
<feature type="transmembrane region" description="Helical" evidence="13">
    <location>
        <begin position="124"/>
        <end position="141"/>
    </location>
</feature>
<evidence type="ECO:0000256" key="1">
    <source>
        <dbReference type="ARBA" id="ARBA00004651"/>
    </source>
</evidence>
<keyword evidence="15" id="KW-1185">Reference proteome</keyword>
<dbReference type="AlphaFoldDB" id="A0ABD6DBM1"/>
<gene>
    <name evidence="14" type="ORF">ACFSBW_13505</name>
</gene>
<evidence type="ECO:0000256" key="6">
    <source>
        <dbReference type="ARBA" id="ARBA00022847"/>
    </source>
</evidence>
<dbReference type="Pfam" id="PF00474">
    <property type="entry name" value="SSF"/>
    <property type="match status" value="1"/>
</dbReference>
<proteinExistence type="inferred from homology"/>
<dbReference type="InterPro" id="IPR001734">
    <property type="entry name" value="Na/solute_symporter"/>
</dbReference>
<feature type="transmembrane region" description="Helical" evidence="13">
    <location>
        <begin position="320"/>
        <end position="348"/>
    </location>
</feature>
<evidence type="ECO:0000256" key="3">
    <source>
        <dbReference type="ARBA" id="ARBA00022448"/>
    </source>
</evidence>
<dbReference type="InterPro" id="IPR038377">
    <property type="entry name" value="Na/Glc_symporter_sf"/>
</dbReference>
<accession>A0ABD6DBM1</accession>
<evidence type="ECO:0000313" key="14">
    <source>
        <dbReference type="EMBL" id="MFD1642888.1"/>
    </source>
</evidence>
<evidence type="ECO:0000256" key="11">
    <source>
        <dbReference type="ARBA" id="ARBA00023201"/>
    </source>
</evidence>
<reference evidence="14 15" key="1">
    <citation type="journal article" date="2019" name="Int. J. Syst. Evol. Microbiol.">
        <title>The Global Catalogue of Microorganisms (GCM) 10K type strain sequencing project: providing services to taxonomists for standard genome sequencing and annotation.</title>
        <authorList>
            <consortium name="The Broad Institute Genomics Platform"/>
            <consortium name="The Broad Institute Genome Sequencing Center for Infectious Disease"/>
            <person name="Wu L."/>
            <person name="Ma J."/>
        </authorList>
    </citation>
    <scope>NUCLEOTIDE SEQUENCE [LARGE SCALE GENOMIC DNA]</scope>
    <source>
        <strain evidence="14 15">CGMCC 1.10593</strain>
    </source>
</reference>
<comment type="caution">
    <text evidence="14">The sequence shown here is derived from an EMBL/GenBank/DDBJ whole genome shotgun (WGS) entry which is preliminary data.</text>
</comment>
<dbReference type="CDD" id="cd10322">
    <property type="entry name" value="SLC5sbd"/>
    <property type="match status" value="1"/>
</dbReference>
<dbReference type="GO" id="GO:0006814">
    <property type="term" value="P:sodium ion transport"/>
    <property type="evidence" value="ECO:0007669"/>
    <property type="project" value="UniProtKB-KW"/>
</dbReference>
<evidence type="ECO:0000256" key="4">
    <source>
        <dbReference type="ARBA" id="ARBA00022475"/>
    </source>
</evidence>
<keyword evidence="4" id="KW-1003">Cell membrane</keyword>
<keyword evidence="5 13" id="KW-0812">Transmembrane</keyword>
<name>A0ABD6DBM1_9EURY</name>
<feature type="transmembrane region" description="Helical" evidence="13">
    <location>
        <begin position="46"/>
        <end position="64"/>
    </location>
</feature>
<evidence type="ECO:0000256" key="2">
    <source>
        <dbReference type="ARBA" id="ARBA00006434"/>
    </source>
</evidence>
<evidence type="ECO:0000313" key="15">
    <source>
        <dbReference type="Proteomes" id="UP001597052"/>
    </source>
</evidence>
<feature type="transmembrane region" description="Helical" evidence="13">
    <location>
        <begin position="465"/>
        <end position="484"/>
    </location>
</feature>
<protein>
    <submittedName>
        <fullName evidence="14">Sodium:solute symporter</fullName>
    </submittedName>
</protein>
<feature type="transmembrane region" description="Helical" evidence="13">
    <location>
        <begin position="6"/>
        <end position="26"/>
    </location>
</feature>